<dbReference type="NCBIfam" id="TIGR01891">
    <property type="entry name" value="amidohydrolases"/>
    <property type="match status" value="1"/>
</dbReference>
<dbReference type="InterPro" id="IPR036264">
    <property type="entry name" value="Bact_exopeptidase_dim_dom"/>
</dbReference>
<dbReference type="Pfam" id="PF01546">
    <property type="entry name" value="Peptidase_M20"/>
    <property type="match status" value="1"/>
</dbReference>
<dbReference type="SUPFAM" id="SSF55031">
    <property type="entry name" value="Bacterial exopeptidase dimerisation domain"/>
    <property type="match status" value="1"/>
</dbReference>
<evidence type="ECO:0000313" key="2">
    <source>
        <dbReference type="EMBL" id="MCK9875248.1"/>
    </source>
</evidence>
<dbReference type="InterPro" id="IPR017439">
    <property type="entry name" value="Amidohydrolase"/>
</dbReference>
<dbReference type="Pfam" id="PF07687">
    <property type="entry name" value="M20_dimer"/>
    <property type="match status" value="1"/>
</dbReference>
<name>A0ABT0JUM1_9ACTN</name>
<dbReference type="InterPro" id="IPR002933">
    <property type="entry name" value="Peptidase_M20"/>
</dbReference>
<evidence type="ECO:0000313" key="3">
    <source>
        <dbReference type="Proteomes" id="UP001201873"/>
    </source>
</evidence>
<dbReference type="Proteomes" id="UP001201873">
    <property type="component" value="Unassembled WGS sequence"/>
</dbReference>
<evidence type="ECO:0000259" key="1">
    <source>
        <dbReference type="Pfam" id="PF07687"/>
    </source>
</evidence>
<dbReference type="CDD" id="cd03886">
    <property type="entry name" value="M20_Acy1"/>
    <property type="match status" value="1"/>
</dbReference>
<keyword evidence="3" id="KW-1185">Reference proteome</keyword>
<sequence>MAAVEDRSSSDGLALDDRLVGDAQAMADDLVGLRRRLHREPEIGLALPRTQEKVLAALDGLPLEITLGRDLTSVTAVLRGGALAPDEAPVVLLRGDMDALPVQEGTGLAGASGVAGVMHACGHDLHTAMLVGAARLLCAHRERLAGDVVLMFQPGEEGWEGAQHMIDEGVLVAAGRPVTAAYALHVFSGVLPAGSFGARAGAITSASAMLRVQVRGRGGHGSMPHLAADPVTAAAEMVLGLQTMVTRQFDVFDPVVITVGVLRAGTRRTVIPDEAMFEATVRTFTPATADRVEVCARRLLAGIAAAHGVEVDVAFVPERPATVNDPVRAALAARAVTETFGAQRYVELAHPLACSEDFSRVLAHVPGSLIALGATPPGVDPRTAPMNHSPRAQFDEAVLPDGAALYAELALRTLGATATSAASSGNGIVGTGG</sequence>
<accession>A0ABT0JUM1</accession>
<reference evidence="2 3" key="1">
    <citation type="submission" date="2022-04" db="EMBL/GenBank/DDBJ databases">
        <title>Genome diversity in the genus Frankia.</title>
        <authorList>
            <person name="Carlos-Shanley C."/>
            <person name="Hahn D."/>
        </authorList>
    </citation>
    <scope>NUCLEOTIDE SEQUENCE [LARGE SCALE GENOMIC DNA]</scope>
    <source>
        <strain evidence="2 3">Ag45/Mut15</strain>
    </source>
</reference>
<feature type="domain" description="Peptidase M20 dimerisation" evidence="1">
    <location>
        <begin position="207"/>
        <end position="292"/>
    </location>
</feature>
<dbReference type="Gene3D" id="3.40.630.10">
    <property type="entry name" value="Zn peptidases"/>
    <property type="match status" value="1"/>
</dbReference>
<protein>
    <submittedName>
        <fullName evidence="2">M20 family metallopeptidase</fullName>
    </submittedName>
</protein>
<gene>
    <name evidence="2" type="ORF">MXD59_05535</name>
</gene>
<proteinExistence type="predicted"/>
<dbReference type="PIRSF" id="PIRSF005962">
    <property type="entry name" value="Pept_M20D_amidohydro"/>
    <property type="match status" value="1"/>
</dbReference>
<dbReference type="EMBL" id="JALKFT010000004">
    <property type="protein sequence ID" value="MCK9875248.1"/>
    <property type="molecule type" value="Genomic_DNA"/>
</dbReference>
<organism evidence="2 3">
    <name type="scientific">Frankia umida</name>
    <dbReference type="NCBI Taxonomy" id="573489"/>
    <lineage>
        <taxon>Bacteria</taxon>
        <taxon>Bacillati</taxon>
        <taxon>Actinomycetota</taxon>
        <taxon>Actinomycetes</taxon>
        <taxon>Frankiales</taxon>
        <taxon>Frankiaceae</taxon>
        <taxon>Frankia</taxon>
    </lineage>
</organism>
<dbReference type="Gene3D" id="3.30.70.360">
    <property type="match status" value="1"/>
</dbReference>
<dbReference type="SUPFAM" id="SSF53187">
    <property type="entry name" value="Zn-dependent exopeptidases"/>
    <property type="match status" value="1"/>
</dbReference>
<dbReference type="InterPro" id="IPR011650">
    <property type="entry name" value="Peptidase_M20_dimer"/>
</dbReference>
<dbReference type="PANTHER" id="PTHR11014">
    <property type="entry name" value="PEPTIDASE M20 FAMILY MEMBER"/>
    <property type="match status" value="1"/>
</dbReference>
<comment type="caution">
    <text evidence="2">The sequence shown here is derived from an EMBL/GenBank/DDBJ whole genome shotgun (WGS) entry which is preliminary data.</text>
</comment>
<dbReference type="PANTHER" id="PTHR11014:SF63">
    <property type="entry name" value="METALLOPEPTIDASE, PUTATIVE (AFU_ORTHOLOGUE AFUA_6G09600)-RELATED"/>
    <property type="match status" value="1"/>
</dbReference>